<name>A0A3M8RJ09_9PROT</name>
<dbReference type="UniPathway" id="UPA00232"/>
<dbReference type="InterPro" id="IPR002938">
    <property type="entry name" value="FAD-bd"/>
</dbReference>
<dbReference type="GO" id="GO:0008681">
    <property type="term" value="F:2-octaprenyl-6-methoxyphenol hydroxylase activity"/>
    <property type="evidence" value="ECO:0007669"/>
    <property type="project" value="TreeGrafter"/>
</dbReference>
<dbReference type="PROSITE" id="PS01304">
    <property type="entry name" value="UBIH"/>
    <property type="match status" value="1"/>
</dbReference>
<evidence type="ECO:0000256" key="6">
    <source>
        <dbReference type="ARBA" id="ARBA00023002"/>
    </source>
</evidence>
<accession>A0A3M8RJ09</accession>
<dbReference type="PANTHER" id="PTHR43876">
    <property type="entry name" value="UBIQUINONE BIOSYNTHESIS MONOOXYGENASE COQ6, MITOCHONDRIAL"/>
    <property type="match status" value="1"/>
</dbReference>
<keyword evidence="7" id="KW-0503">Monooxygenase</keyword>
<gene>
    <name evidence="9" type="ORF">EC580_02815</name>
</gene>
<dbReference type="PANTHER" id="PTHR43876:SF8">
    <property type="entry name" value="2-OCTAPRENYL-6-METHOXYPHENOL HYDROXYLASE"/>
    <property type="match status" value="1"/>
</dbReference>
<dbReference type="OrthoDB" id="9769565at2"/>
<sequence length="408" mass="44384">MRTQAVQIAILGNGPIARSLALALADTPINMVMLDTFPPQQARPPQPDRTVALALGTRRLLQDLQVALPLQGSAAIRTVQITQQGASGQVKLEAQLLGSPEGILGEVASLDHLGDALETALGRCPNLVQMTAGPVQDLQWHPDRVILKWPELQVEAELVVVADGGHGHLQSLAHLQRLGWDHNRHAIVSTVTPREKVCGIAYEHFLDSGPLAFLPIGDGQFSIVWSLRPKDASRILALPEGPFLEALNRQRPRGLPPLIGSGPRSVYPLFFQRLWAQPQQRMALVGNAAQTIHPLAGQGYNLGLRDVITLAALLRRAAAGAEDMGDAKLLSDYARIRRRDRLETIAFTETMNRLFGARLLPLRLVRATALVALERLPAIKRELAARLAGIELPAASTIPDLITEPRHV</sequence>
<dbReference type="SUPFAM" id="SSF51905">
    <property type="entry name" value="FAD/NAD(P)-binding domain"/>
    <property type="match status" value="1"/>
</dbReference>
<comment type="cofactor">
    <cofactor evidence="1">
        <name>FAD</name>
        <dbReference type="ChEBI" id="CHEBI:57692"/>
    </cofactor>
</comment>
<dbReference type="AlphaFoldDB" id="A0A3M8RJ09"/>
<dbReference type="InterPro" id="IPR036188">
    <property type="entry name" value="FAD/NAD-bd_sf"/>
</dbReference>
<comment type="caution">
    <text evidence="9">The sequence shown here is derived from an EMBL/GenBank/DDBJ whole genome shotgun (WGS) entry which is preliminary data.</text>
</comment>
<evidence type="ECO:0000256" key="4">
    <source>
        <dbReference type="ARBA" id="ARBA00022630"/>
    </source>
</evidence>
<dbReference type="GO" id="GO:0071949">
    <property type="term" value="F:FAD binding"/>
    <property type="evidence" value="ECO:0007669"/>
    <property type="project" value="InterPro"/>
</dbReference>
<evidence type="ECO:0000259" key="8">
    <source>
        <dbReference type="Pfam" id="PF01494"/>
    </source>
</evidence>
<dbReference type="Gene3D" id="3.50.50.60">
    <property type="entry name" value="FAD/NAD(P)-binding domain"/>
    <property type="match status" value="2"/>
</dbReference>
<evidence type="ECO:0000256" key="7">
    <source>
        <dbReference type="ARBA" id="ARBA00023033"/>
    </source>
</evidence>
<dbReference type="GO" id="GO:0006744">
    <property type="term" value="P:ubiquinone biosynthetic process"/>
    <property type="evidence" value="ECO:0007669"/>
    <property type="project" value="UniProtKB-UniPathway"/>
</dbReference>
<dbReference type="InterPro" id="IPR051205">
    <property type="entry name" value="UbiH/COQ6_monooxygenase"/>
</dbReference>
<reference evidence="9" key="1">
    <citation type="submission" date="2018-10" db="EMBL/GenBank/DDBJ databases">
        <title>Acidithiobacillus sulfuriphilus sp. nov.: an extremely acidophilic sulfur-oxidizing chemolithotroph isolated from a neutral pH environment.</title>
        <authorList>
            <person name="Falagan C."/>
            <person name="Moya-Beltran A."/>
            <person name="Quatrini R."/>
            <person name="Johnson D.B."/>
        </authorList>
    </citation>
    <scope>NUCLEOTIDE SEQUENCE [LARGE SCALE GENOMIC DNA]</scope>
    <source>
        <strain evidence="9">CJ-2</strain>
    </source>
</reference>
<protein>
    <submittedName>
        <fullName evidence="9">2-octaprenyl-6-methoxyphenyl hydroxylase</fullName>
    </submittedName>
</protein>
<dbReference type="InterPro" id="IPR010971">
    <property type="entry name" value="UbiH/COQ6"/>
</dbReference>
<organism evidence="9">
    <name type="scientific">Acidithiobacillus sulfuriphilus</name>
    <dbReference type="NCBI Taxonomy" id="1867749"/>
    <lineage>
        <taxon>Bacteria</taxon>
        <taxon>Pseudomonadati</taxon>
        <taxon>Pseudomonadota</taxon>
        <taxon>Acidithiobacillia</taxon>
        <taxon>Acidithiobacillales</taxon>
        <taxon>Acidithiobacillaceae</taxon>
        <taxon>Acidithiobacillus</taxon>
    </lineage>
</organism>
<dbReference type="InterPro" id="IPR018168">
    <property type="entry name" value="Ubi_Hdrlase_CS"/>
</dbReference>
<dbReference type="RefSeq" id="WP_123101988.1">
    <property type="nucleotide sequence ID" value="NZ_CP127527.1"/>
</dbReference>
<dbReference type="Pfam" id="PF01494">
    <property type="entry name" value="FAD_binding_3"/>
    <property type="match status" value="1"/>
</dbReference>
<evidence type="ECO:0000313" key="9">
    <source>
        <dbReference type="EMBL" id="RNF68579.1"/>
    </source>
</evidence>
<dbReference type="NCBIfam" id="TIGR01988">
    <property type="entry name" value="Ubi-OHases"/>
    <property type="match status" value="1"/>
</dbReference>
<keyword evidence="6" id="KW-0560">Oxidoreductase</keyword>
<keyword evidence="4" id="KW-0285">Flavoprotein</keyword>
<proteinExistence type="inferred from homology"/>
<evidence type="ECO:0000256" key="2">
    <source>
        <dbReference type="ARBA" id="ARBA00004749"/>
    </source>
</evidence>
<feature type="domain" description="FAD-binding" evidence="8">
    <location>
        <begin position="6"/>
        <end position="339"/>
    </location>
</feature>
<keyword evidence="5" id="KW-0274">FAD</keyword>
<evidence type="ECO:0000256" key="3">
    <source>
        <dbReference type="ARBA" id="ARBA00005349"/>
    </source>
</evidence>
<comment type="pathway">
    <text evidence="2">Cofactor biosynthesis; ubiquinone biosynthesis.</text>
</comment>
<dbReference type="PRINTS" id="PR00420">
    <property type="entry name" value="RNGMNOXGNASE"/>
</dbReference>
<dbReference type="EMBL" id="RIZI01000118">
    <property type="protein sequence ID" value="RNF68579.1"/>
    <property type="molecule type" value="Genomic_DNA"/>
</dbReference>
<comment type="similarity">
    <text evidence="3">Belongs to the UbiH/COQ6 family.</text>
</comment>
<evidence type="ECO:0000256" key="5">
    <source>
        <dbReference type="ARBA" id="ARBA00022827"/>
    </source>
</evidence>
<evidence type="ECO:0000256" key="1">
    <source>
        <dbReference type="ARBA" id="ARBA00001974"/>
    </source>
</evidence>